<dbReference type="eggNOG" id="KOG3451">
    <property type="taxonomic scope" value="Eukaryota"/>
</dbReference>
<keyword evidence="6 9" id="KW-0804">Transcription</keyword>
<evidence type="ECO:0000256" key="7">
    <source>
        <dbReference type="ARBA" id="ARBA00023204"/>
    </source>
</evidence>
<protein>
    <recommendedName>
        <fullName evidence="9">General transcription and DNA repair factor IIH subunit TFB5</fullName>
    </recommendedName>
</protein>
<keyword evidence="8 9" id="KW-0539">Nucleus</keyword>
<dbReference type="FunFam" id="3.30.70.1220:FF:000002">
    <property type="entry name" value="RNA polymerase II transcription factor B subunit 5"/>
    <property type="match status" value="1"/>
</dbReference>
<comment type="subcellular location">
    <subcellularLocation>
        <location evidence="2 9">Nucleus</location>
    </subcellularLocation>
</comment>
<dbReference type="GO" id="GO:0000439">
    <property type="term" value="C:transcription factor TFIIH core complex"/>
    <property type="evidence" value="ECO:0007669"/>
    <property type="project" value="UniProtKB-UniRule"/>
</dbReference>
<dbReference type="InterPro" id="IPR035935">
    <property type="entry name" value="TFB5-like_sf"/>
</dbReference>
<dbReference type="STRING" id="1245745.A0A0A2VMY0"/>
<dbReference type="InterPro" id="IPR009400">
    <property type="entry name" value="TFIIH_TTDA/Tfb5"/>
</dbReference>
<evidence type="ECO:0000256" key="3">
    <source>
        <dbReference type="ARBA" id="ARBA00007470"/>
    </source>
</evidence>
<dbReference type="GO" id="GO:0006294">
    <property type="term" value="P:nucleotide-excision repair, preincision complex assembly"/>
    <property type="evidence" value="ECO:0007669"/>
    <property type="project" value="TreeGrafter"/>
</dbReference>
<keyword evidence="5 9" id="KW-0805">Transcription regulation</keyword>
<dbReference type="GO" id="GO:0006367">
    <property type="term" value="P:transcription initiation at RNA polymerase II promoter"/>
    <property type="evidence" value="ECO:0007669"/>
    <property type="project" value="UniProtKB-UniRule"/>
</dbReference>
<sequence length="191" mass="21437">MLFSAPHPHCLLRFHIRRRYPRPRHITTSDLILQPLLPSAPSPLLPTLLTTTVFHSPPIIDSIQRQLVSPAPTRLALPRAGPSTAGFLFSFNPTAPSRSPDQGPYSNTPQTSVFQFNRWLTILALPGVLIECDPSIKSIIVNIDSENHDFIIEDLDEERVVVKENMVPLLKQKLEDRLKENLPPIDESGSE</sequence>
<gene>
    <name evidence="10" type="ORF">BBAD15_g5406</name>
</gene>
<comment type="caution">
    <text evidence="10">The sequence shown here is derived from an EMBL/GenBank/DDBJ whole genome shotgun (WGS) entry which is preliminary data.</text>
</comment>
<dbReference type="AlphaFoldDB" id="A0A0A2VMY0"/>
<comment type="function">
    <text evidence="1">Component of the general transcription and DNA repair factor IIH (TFIIH) core complex, which is involved in general and transcription-coupled nucleotide excision repair (NER) of damaged DNA and, when complexed to TFIIK, in RNA transcription by RNA polymerase II. In NER, TFIIH acts by opening DNA around the lesion to allow the excision of the damaged oligonucleotide and its replacement by a new DNA fragment. In transcription, TFIIH has an essential role in transcription initiation. When the pre-initiation complex (PIC) has been established, TFIIH is required for promoter opening and promoter escape. Phosphorylation of the C-terminal tail (CTD) of the largest subunit of RNA polymerase II by the kinase module TFIIK controls the initiation of transcription.</text>
</comment>
<dbReference type="PANTHER" id="PTHR28580">
    <property type="entry name" value="GENERAL TRANSCRIPTION FACTOR IIH SUBUNIT 5"/>
    <property type="match status" value="1"/>
</dbReference>
<accession>A0A0A2VMY0</accession>
<organism evidence="10 11">
    <name type="scientific">Beauveria bassiana D1-5</name>
    <dbReference type="NCBI Taxonomy" id="1245745"/>
    <lineage>
        <taxon>Eukaryota</taxon>
        <taxon>Fungi</taxon>
        <taxon>Dikarya</taxon>
        <taxon>Ascomycota</taxon>
        <taxon>Pezizomycotina</taxon>
        <taxon>Sordariomycetes</taxon>
        <taxon>Hypocreomycetidae</taxon>
        <taxon>Hypocreales</taxon>
        <taxon>Cordycipitaceae</taxon>
        <taxon>Beauveria</taxon>
    </lineage>
</organism>
<evidence type="ECO:0000256" key="9">
    <source>
        <dbReference type="RuleBase" id="RU368032"/>
    </source>
</evidence>
<evidence type="ECO:0000256" key="6">
    <source>
        <dbReference type="ARBA" id="ARBA00023163"/>
    </source>
</evidence>
<evidence type="ECO:0000313" key="10">
    <source>
        <dbReference type="EMBL" id="KGQ09246.1"/>
    </source>
</evidence>
<keyword evidence="4 9" id="KW-0227">DNA damage</keyword>
<comment type="function">
    <text evidence="9">In NER, TFIIH acts by opening DNA around the lesion to allow the excision of the damaged oligonucleotide and its replacement by a new DNA fragment. In transcription, TFIIH has an essential role in transcription initiation. When the pre-initiation complex (PIC) has been established, TFIIH is required for promoter opening and promoter escape.</text>
</comment>
<evidence type="ECO:0000256" key="5">
    <source>
        <dbReference type="ARBA" id="ARBA00023015"/>
    </source>
</evidence>
<dbReference type="Gene3D" id="3.30.70.1220">
    <property type="entry name" value="TFB5-like"/>
    <property type="match status" value="1"/>
</dbReference>
<reference evidence="10 11" key="1">
    <citation type="submission" date="2012-10" db="EMBL/GenBank/DDBJ databases">
        <title>Genome sequencing and analysis of entomopathogenic fungi Beauveria bassiana D1-5.</title>
        <authorList>
            <person name="Li Q."/>
            <person name="Wang L."/>
            <person name="Zhang Z."/>
            <person name="Wang Q."/>
            <person name="Ren J."/>
            <person name="Wang M."/>
            <person name="Xu W."/>
            <person name="Wang J."/>
            <person name="Lu Y."/>
            <person name="Du Q."/>
            <person name="Sun Z."/>
        </authorList>
    </citation>
    <scope>NUCLEOTIDE SEQUENCE [LARGE SCALE GENOMIC DNA]</scope>
    <source>
        <strain evidence="10 11">D1-5</strain>
    </source>
</reference>
<comment type="similarity">
    <text evidence="3 9">Belongs to the TFB5 family.</text>
</comment>
<dbReference type="EMBL" id="ANFO01000481">
    <property type="protein sequence ID" value="KGQ09246.1"/>
    <property type="molecule type" value="Genomic_DNA"/>
</dbReference>
<evidence type="ECO:0000313" key="11">
    <source>
        <dbReference type="Proteomes" id="UP000030106"/>
    </source>
</evidence>
<dbReference type="Pfam" id="PF06331">
    <property type="entry name" value="Tfb5"/>
    <property type="match status" value="1"/>
</dbReference>
<evidence type="ECO:0000256" key="1">
    <source>
        <dbReference type="ARBA" id="ARBA00002817"/>
    </source>
</evidence>
<evidence type="ECO:0000256" key="8">
    <source>
        <dbReference type="ARBA" id="ARBA00023242"/>
    </source>
</evidence>
<comment type="subunit">
    <text evidence="9">Component of the 7-subunit TFIIH core complex.</text>
</comment>
<dbReference type="SMART" id="SM01395">
    <property type="entry name" value="Tbf5"/>
    <property type="match status" value="1"/>
</dbReference>
<name>A0A0A2VMY0_BEABA</name>
<evidence type="ECO:0000256" key="2">
    <source>
        <dbReference type="ARBA" id="ARBA00004123"/>
    </source>
</evidence>
<dbReference type="PANTHER" id="PTHR28580:SF1">
    <property type="entry name" value="GENERAL TRANSCRIPTION FACTOR IIH SUBUNIT 5"/>
    <property type="match status" value="1"/>
</dbReference>
<dbReference type="Proteomes" id="UP000030106">
    <property type="component" value="Unassembled WGS sequence"/>
</dbReference>
<dbReference type="HOGENOM" id="CLU_1421190_0_0_1"/>
<dbReference type="SUPFAM" id="SSF142897">
    <property type="entry name" value="TFB5-like"/>
    <property type="match status" value="1"/>
</dbReference>
<keyword evidence="7 9" id="KW-0234">DNA repair</keyword>
<dbReference type="GO" id="GO:0005675">
    <property type="term" value="C:transcription factor TFIIH holo complex"/>
    <property type="evidence" value="ECO:0007669"/>
    <property type="project" value="TreeGrafter"/>
</dbReference>
<dbReference type="OrthoDB" id="354at2759"/>
<evidence type="ECO:0000256" key="4">
    <source>
        <dbReference type="ARBA" id="ARBA00022763"/>
    </source>
</evidence>
<proteinExistence type="inferred from homology"/>